<dbReference type="EMBL" id="KV441560">
    <property type="protein sequence ID" value="OAG00199.1"/>
    <property type="molecule type" value="Genomic_DNA"/>
</dbReference>
<dbReference type="InParanoid" id="A0A177BZQ5"/>
<dbReference type="OrthoDB" id="5382058at2759"/>
<dbReference type="STRING" id="1460663.A0A177BZQ5"/>
<dbReference type="SUPFAM" id="SSF53474">
    <property type="entry name" value="alpha/beta-Hydrolases"/>
    <property type="match status" value="1"/>
</dbReference>
<dbReference type="GO" id="GO:0016042">
    <property type="term" value="P:lipid catabolic process"/>
    <property type="evidence" value="ECO:0007669"/>
    <property type="project" value="InterPro"/>
</dbReference>
<dbReference type="InterPro" id="IPR005152">
    <property type="entry name" value="Lipase_secreted"/>
</dbReference>
<reference evidence="1 2" key="1">
    <citation type="submission" date="2016-05" db="EMBL/GenBank/DDBJ databases">
        <title>Comparative analysis of secretome profiles of manganese(II)-oxidizing ascomycete fungi.</title>
        <authorList>
            <consortium name="DOE Joint Genome Institute"/>
            <person name="Zeiner C.A."/>
            <person name="Purvine S.O."/>
            <person name="Zink E.M."/>
            <person name="Wu S."/>
            <person name="Pasa-Tolic L."/>
            <person name="Chaput D.L."/>
            <person name="Haridas S."/>
            <person name="Grigoriev I.V."/>
            <person name="Santelli C.M."/>
            <person name="Hansel C.M."/>
        </authorList>
    </citation>
    <scope>NUCLEOTIDE SEQUENCE [LARGE SCALE GENOMIC DNA]</scope>
    <source>
        <strain evidence="1 2">AP3s5-JAC2a</strain>
    </source>
</reference>
<proteinExistence type="predicted"/>
<dbReference type="AlphaFoldDB" id="A0A177BZQ5"/>
<gene>
    <name evidence="1" type="ORF">CC84DRAFT_1048095</name>
</gene>
<organism evidence="1 2">
    <name type="scientific">Paraphaeosphaeria sporulosa</name>
    <dbReference type="NCBI Taxonomy" id="1460663"/>
    <lineage>
        <taxon>Eukaryota</taxon>
        <taxon>Fungi</taxon>
        <taxon>Dikarya</taxon>
        <taxon>Ascomycota</taxon>
        <taxon>Pezizomycotina</taxon>
        <taxon>Dothideomycetes</taxon>
        <taxon>Pleosporomycetidae</taxon>
        <taxon>Pleosporales</taxon>
        <taxon>Massarineae</taxon>
        <taxon>Didymosphaeriaceae</taxon>
        <taxon>Paraphaeosphaeria</taxon>
    </lineage>
</organism>
<evidence type="ECO:0008006" key="3">
    <source>
        <dbReference type="Google" id="ProtNLM"/>
    </source>
</evidence>
<dbReference type="GeneID" id="28756921"/>
<name>A0A177BZQ5_9PLEO</name>
<feature type="non-terminal residue" evidence="1">
    <location>
        <position position="1"/>
    </location>
</feature>
<dbReference type="Proteomes" id="UP000077069">
    <property type="component" value="Unassembled WGS sequence"/>
</dbReference>
<evidence type="ECO:0000313" key="1">
    <source>
        <dbReference type="EMBL" id="OAG00199.1"/>
    </source>
</evidence>
<dbReference type="PANTHER" id="PTHR34853">
    <property type="match status" value="1"/>
</dbReference>
<keyword evidence="2" id="KW-1185">Reference proteome</keyword>
<feature type="non-terminal residue" evidence="1">
    <location>
        <position position="141"/>
    </location>
</feature>
<dbReference type="GO" id="GO:0004806">
    <property type="term" value="F:triacylglycerol lipase activity"/>
    <property type="evidence" value="ECO:0007669"/>
    <property type="project" value="InterPro"/>
</dbReference>
<protein>
    <recommendedName>
        <fullName evidence="3">Peptidase S33 tripeptidyl aminopeptidase-like C-terminal domain-containing protein</fullName>
    </recommendedName>
</protein>
<sequence length="141" mass="15509">IAHGISSIIPSFIYSEWFEPNGVKRLNLLEDLSGCNAVNGELFPHAGGLINPDWDNNWYLRASSNVSDPSRKLTSSPMLVVQGTGDRAVPADAVSKAVSETCVLFPKSQIRYALLEGAAHVPVLNTVQLIWLQWIEDRFMG</sequence>
<dbReference type="Gene3D" id="3.40.50.1820">
    <property type="entry name" value="alpha/beta hydrolase"/>
    <property type="match status" value="1"/>
</dbReference>
<accession>A0A177BZQ5</accession>
<dbReference type="PANTHER" id="PTHR34853:SF1">
    <property type="entry name" value="LIPASE 5"/>
    <property type="match status" value="1"/>
</dbReference>
<evidence type="ECO:0000313" key="2">
    <source>
        <dbReference type="Proteomes" id="UP000077069"/>
    </source>
</evidence>
<dbReference type="InterPro" id="IPR029058">
    <property type="entry name" value="AB_hydrolase_fold"/>
</dbReference>
<dbReference type="RefSeq" id="XP_018030564.1">
    <property type="nucleotide sequence ID" value="XM_018173435.1"/>
</dbReference>